<evidence type="ECO:0000256" key="1">
    <source>
        <dbReference type="SAM" id="Phobius"/>
    </source>
</evidence>
<reference evidence="2 3" key="1">
    <citation type="journal article" date="2016" name="Nat. Commun.">
        <title>Thousands of microbial genomes shed light on interconnected biogeochemical processes in an aquifer system.</title>
        <authorList>
            <person name="Anantharaman K."/>
            <person name="Brown C.T."/>
            <person name="Hug L.A."/>
            <person name="Sharon I."/>
            <person name="Castelle C.J."/>
            <person name="Probst A.J."/>
            <person name="Thomas B.C."/>
            <person name="Singh A."/>
            <person name="Wilkins M.J."/>
            <person name="Karaoz U."/>
            <person name="Brodie E.L."/>
            <person name="Williams K.H."/>
            <person name="Hubbard S.S."/>
            <person name="Banfield J.F."/>
        </authorList>
    </citation>
    <scope>NUCLEOTIDE SEQUENCE [LARGE SCALE GENOMIC DNA]</scope>
</reference>
<organism evidence="2 3">
    <name type="scientific">Candidatus Jacksonbacteria bacterium RIFCSPLOWO2_02_FULL_44_20</name>
    <dbReference type="NCBI Taxonomy" id="1798460"/>
    <lineage>
        <taxon>Bacteria</taxon>
        <taxon>Candidatus Jacksoniibacteriota</taxon>
    </lineage>
</organism>
<name>A0A1G2A6L5_9BACT</name>
<keyword evidence="1" id="KW-0812">Transmembrane</keyword>
<keyword evidence="1" id="KW-1133">Transmembrane helix</keyword>
<comment type="caution">
    <text evidence="2">The sequence shown here is derived from an EMBL/GenBank/DDBJ whole genome shotgun (WGS) entry which is preliminary data.</text>
</comment>
<evidence type="ECO:0000313" key="2">
    <source>
        <dbReference type="EMBL" id="OGY72484.1"/>
    </source>
</evidence>
<dbReference type="AlphaFoldDB" id="A0A1G2A6L5"/>
<keyword evidence="1" id="KW-0472">Membrane</keyword>
<protein>
    <submittedName>
        <fullName evidence="2">Uncharacterized protein</fullName>
    </submittedName>
</protein>
<dbReference type="Proteomes" id="UP000178315">
    <property type="component" value="Unassembled WGS sequence"/>
</dbReference>
<evidence type="ECO:0000313" key="3">
    <source>
        <dbReference type="Proteomes" id="UP000178315"/>
    </source>
</evidence>
<gene>
    <name evidence="2" type="ORF">A3H61_01090</name>
</gene>
<accession>A0A1G2A6L5</accession>
<dbReference type="SUPFAM" id="SSF69322">
    <property type="entry name" value="Tricorn protease domain 2"/>
    <property type="match status" value="1"/>
</dbReference>
<feature type="transmembrane region" description="Helical" evidence="1">
    <location>
        <begin position="86"/>
        <end position="106"/>
    </location>
</feature>
<dbReference type="EMBL" id="MHJU01000033">
    <property type="protein sequence ID" value="OGY72484.1"/>
    <property type="molecule type" value="Genomic_DNA"/>
</dbReference>
<sequence length="503" mass="57019">MFHLIKRIVKVFFIYGFFLFLNIVLGSLFLLESLENIFGLDLETCGGLICILPQPTLLGFLVLIVLSILMGLLFQDFIHSIRQRKILRALILLGAVVFFVGGFVMARPFIHSVIADIKKEQHIKDAEYYKREYLEIGEPTSSEQFIYARDNRIMVSEMDGKNPRIIKEIPLDQNTKVSSVSPGGTYYIATTKNQPWKVEGGYGPDGIYYVPTNKKSAVVSEKSEVRAVADNAFIMSITNLELLQDELKLCKWSFDEQFLACRYYKDAWERKQLILFDIARGNATHIYDDSSLGGTAKNVTWSDVNLNFFYDQDEKIYRIDNIKEMSDSGFTVPPHRVLLDHLTPCLGAGAYQNNTIYCVTTVNQLVGYRKPPDNQLLTYNDGLIIAYPEPENNKPESPVVLAKAPFSFGAGYGLTLYPVDANYIAAYGISNVFFLLNLQTGKINRFQTYSIYGDDIIHGDDIGFYEHIKTENIFYNAYKGTTEPNIFNNAFEGTVPVPYRGVP</sequence>
<proteinExistence type="predicted"/>
<feature type="transmembrane region" description="Helical" evidence="1">
    <location>
        <begin position="12"/>
        <end position="31"/>
    </location>
</feature>
<feature type="transmembrane region" description="Helical" evidence="1">
    <location>
        <begin position="51"/>
        <end position="74"/>
    </location>
</feature>